<dbReference type="AlphaFoldDB" id="A0A366X406"/>
<sequence length="108" mass="12289">MCTSTGTAIGTQKLENDRVRVTEWRFPKRGDNTGWHRHEYDYVVIPMFDGVLEIDLPGGERMIAELKTGVPYSREIGTEHDVINGNDFECSFIEVELLEPRASEKEAS</sequence>
<proteinExistence type="predicted"/>
<reference evidence="1 2" key="1">
    <citation type="submission" date="2018-07" db="EMBL/GenBank/DDBJ databases">
        <title>Modular assembly of carbohydrate-degrading microbial communities in the ocean.</title>
        <authorList>
            <person name="Enke T.N."/>
            <person name="Datta M.S."/>
            <person name="Schwartzman J.A."/>
            <person name="Cermak N."/>
            <person name="Schmitz D.A."/>
            <person name="Barrere J."/>
            <person name="Cordero O.X."/>
        </authorList>
    </citation>
    <scope>NUCLEOTIDE SEQUENCE [LARGE SCALE GENOMIC DNA]</scope>
    <source>
        <strain evidence="1 2">C3M10</strain>
    </source>
</reference>
<dbReference type="Gene3D" id="2.60.120.10">
    <property type="entry name" value="Jelly Rolls"/>
    <property type="match status" value="1"/>
</dbReference>
<gene>
    <name evidence="1" type="ORF">DS909_04875</name>
</gene>
<dbReference type="OrthoDB" id="9800684at2"/>
<evidence type="ECO:0000313" key="2">
    <source>
        <dbReference type="Proteomes" id="UP000252706"/>
    </source>
</evidence>
<dbReference type="CDD" id="cd06982">
    <property type="entry name" value="cupin_BauB-like"/>
    <property type="match status" value="1"/>
</dbReference>
<dbReference type="RefSeq" id="WP_113822328.1">
    <property type="nucleotide sequence ID" value="NZ_QOCE01000012.1"/>
</dbReference>
<accession>A0A366X406</accession>
<dbReference type="EMBL" id="QOCE01000012">
    <property type="protein sequence ID" value="RBW59972.1"/>
    <property type="molecule type" value="Genomic_DNA"/>
</dbReference>
<evidence type="ECO:0000313" key="1">
    <source>
        <dbReference type="EMBL" id="RBW59972.1"/>
    </source>
</evidence>
<protein>
    <submittedName>
        <fullName evidence="1">Cupin</fullName>
    </submittedName>
</protein>
<comment type="caution">
    <text evidence="1">The sequence shown here is derived from an EMBL/GenBank/DDBJ whole genome shotgun (WGS) entry which is preliminary data.</text>
</comment>
<dbReference type="SUPFAM" id="SSF51182">
    <property type="entry name" value="RmlC-like cupins"/>
    <property type="match status" value="1"/>
</dbReference>
<organism evidence="1 2">
    <name type="scientific">Phaeobacter gallaeciensis</name>
    <dbReference type="NCBI Taxonomy" id="60890"/>
    <lineage>
        <taxon>Bacteria</taxon>
        <taxon>Pseudomonadati</taxon>
        <taxon>Pseudomonadota</taxon>
        <taxon>Alphaproteobacteria</taxon>
        <taxon>Rhodobacterales</taxon>
        <taxon>Roseobacteraceae</taxon>
        <taxon>Phaeobacter</taxon>
    </lineage>
</organism>
<name>A0A366X406_9RHOB</name>
<dbReference type="Proteomes" id="UP000252706">
    <property type="component" value="Unassembled WGS sequence"/>
</dbReference>
<dbReference type="InterPro" id="IPR011051">
    <property type="entry name" value="RmlC_Cupin_sf"/>
</dbReference>
<dbReference type="InterPro" id="IPR014710">
    <property type="entry name" value="RmlC-like_jellyroll"/>
</dbReference>